<dbReference type="AlphaFoldDB" id="A0A4U6QGS1"/>
<feature type="transmembrane region" description="Helical" evidence="7">
    <location>
        <begin position="276"/>
        <end position="300"/>
    </location>
</feature>
<comment type="caution">
    <text evidence="8">The sequence shown here is derived from an EMBL/GenBank/DDBJ whole genome shotgun (WGS) entry which is preliminary data.</text>
</comment>
<dbReference type="PANTHER" id="PTHR32196">
    <property type="entry name" value="ABC TRANSPORTER PERMEASE PROTEIN YPHD-RELATED-RELATED"/>
    <property type="match status" value="1"/>
</dbReference>
<keyword evidence="4 7" id="KW-1133">Transmembrane helix</keyword>
<feature type="region of interest" description="Disordered" evidence="6">
    <location>
        <begin position="1"/>
        <end position="23"/>
    </location>
</feature>
<dbReference type="OrthoDB" id="9808136at2"/>
<feature type="compositionally biased region" description="Low complexity" evidence="6">
    <location>
        <begin position="10"/>
        <end position="23"/>
    </location>
</feature>
<evidence type="ECO:0000256" key="1">
    <source>
        <dbReference type="ARBA" id="ARBA00004651"/>
    </source>
</evidence>
<feature type="transmembrane region" description="Helical" evidence="7">
    <location>
        <begin position="244"/>
        <end position="264"/>
    </location>
</feature>
<keyword evidence="9" id="KW-1185">Reference proteome</keyword>
<dbReference type="GO" id="GO:0022857">
    <property type="term" value="F:transmembrane transporter activity"/>
    <property type="evidence" value="ECO:0007669"/>
    <property type="project" value="InterPro"/>
</dbReference>
<evidence type="ECO:0000313" key="8">
    <source>
        <dbReference type="EMBL" id="TKV59252.1"/>
    </source>
</evidence>
<evidence type="ECO:0000256" key="2">
    <source>
        <dbReference type="ARBA" id="ARBA00022475"/>
    </source>
</evidence>
<organism evidence="8 9">
    <name type="scientific">Nakamurella flava</name>
    <dbReference type="NCBI Taxonomy" id="2576308"/>
    <lineage>
        <taxon>Bacteria</taxon>
        <taxon>Bacillati</taxon>
        <taxon>Actinomycetota</taxon>
        <taxon>Actinomycetes</taxon>
        <taxon>Nakamurellales</taxon>
        <taxon>Nakamurellaceae</taxon>
        <taxon>Nakamurella</taxon>
    </lineage>
</organism>
<evidence type="ECO:0000256" key="5">
    <source>
        <dbReference type="ARBA" id="ARBA00023136"/>
    </source>
</evidence>
<dbReference type="GO" id="GO:0005886">
    <property type="term" value="C:plasma membrane"/>
    <property type="evidence" value="ECO:0007669"/>
    <property type="project" value="UniProtKB-SubCell"/>
</dbReference>
<dbReference type="CDD" id="cd06579">
    <property type="entry name" value="TM_PBP1_transp_AraH_like"/>
    <property type="match status" value="1"/>
</dbReference>
<dbReference type="PANTHER" id="PTHR32196:SF72">
    <property type="entry name" value="RIBOSE IMPORT PERMEASE PROTEIN RBSC"/>
    <property type="match status" value="1"/>
</dbReference>
<evidence type="ECO:0000256" key="3">
    <source>
        <dbReference type="ARBA" id="ARBA00022692"/>
    </source>
</evidence>
<feature type="transmembrane region" description="Helical" evidence="7">
    <location>
        <begin position="33"/>
        <end position="54"/>
    </location>
</feature>
<evidence type="ECO:0000256" key="6">
    <source>
        <dbReference type="SAM" id="MobiDB-lite"/>
    </source>
</evidence>
<comment type="subcellular location">
    <subcellularLocation>
        <location evidence="1">Cell membrane</location>
        <topology evidence="1">Multi-pass membrane protein</topology>
    </subcellularLocation>
</comment>
<dbReference type="InterPro" id="IPR001851">
    <property type="entry name" value="ABC_transp_permease"/>
</dbReference>
<reference evidence="8 9" key="1">
    <citation type="submission" date="2019-05" db="EMBL/GenBank/DDBJ databases">
        <title>Nakamurella sp. N5BH11, whole genome shotgun sequence.</title>
        <authorList>
            <person name="Tuo L."/>
        </authorList>
    </citation>
    <scope>NUCLEOTIDE SEQUENCE [LARGE SCALE GENOMIC DNA]</scope>
    <source>
        <strain evidence="8 9">N5BH11</strain>
    </source>
</reference>
<feature type="transmembrane region" description="Helical" evidence="7">
    <location>
        <begin position="151"/>
        <end position="170"/>
    </location>
</feature>
<keyword evidence="2" id="KW-1003">Cell membrane</keyword>
<dbReference type="Pfam" id="PF02653">
    <property type="entry name" value="BPD_transp_2"/>
    <property type="match status" value="1"/>
</dbReference>
<dbReference type="RefSeq" id="WP_137449874.1">
    <property type="nucleotide sequence ID" value="NZ_SZZH01000002.1"/>
</dbReference>
<gene>
    <name evidence="8" type="ORF">FDO65_11555</name>
</gene>
<name>A0A4U6QGS1_9ACTN</name>
<feature type="transmembrane region" description="Helical" evidence="7">
    <location>
        <begin position="74"/>
        <end position="107"/>
    </location>
</feature>
<protein>
    <submittedName>
        <fullName evidence="8">ABC transporter permease</fullName>
    </submittedName>
</protein>
<dbReference type="Proteomes" id="UP000306985">
    <property type="component" value="Unassembled WGS sequence"/>
</dbReference>
<evidence type="ECO:0000313" key="9">
    <source>
        <dbReference type="Proteomes" id="UP000306985"/>
    </source>
</evidence>
<feature type="transmembrane region" description="Helical" evidence="7">
    <location>
        <begin position="191"/>
        <end position="213"/>
    </location>
</feature>
<keyword evidence="3 7" id="KW-0812">Transmembrane</keyword>
<evidence type="ECO:0000256" key="4">
    <source>
        <dbReference type="ARBA" id="ARBA00022989"/>
    </source>
</evidence>
<keyword evidence="5 7" id="KW-0472">Membrane</keyword>
<feature type="transmembrane region" description="Helical" evidence="7">
    <location>
        <begin position="119"/>
        <end position="139"/>
    </location>
</feature>
<sequence>MTKAIPDTQGAVSASPSGPAGASDRFGRLRRRLFGSSPLLMTGVLILLVIFFSIMAPQGFPTFANARNILMDMAILLVMAVGVTFVMVAAGFDLSIGSVLVFGQVCAAKVMGAMGGDGIGTMLAGLAVSVGGGVLWGLFNGWCIAKLKVPALITTLGTLGAALGVAYLLTNGNDVRTVPRILRTFNAQNFLGLKWIVWIALIVAVIGGLILAYTRFGRHTYIIGSNEETARRAGIDVQSHLIKLYAITGALAGLAGMLSLIRYGTTTIGGHGTDSLAVITGVILGGTSLFGGIGIVAGTVVGLSIPTVLNNGFVVMNVPAFWQQVAIGLILIAAVYVDQLRRKRRDQP</sequence>
<feature type="transmembrane region" description="Helical" evidence="7">
    <location>
        <begin position="320"/>
        <end position="337"/>
    </location>
</feature>
<evidence type="ECO:0000256" key="7">
    <source>
        <dbReference type="SAM" id="Phobius"/>
    </source>
</evidence>
<dbReference type="EMBL" id="SZZH01000002">
    <property type="protein sequence ID" value="TKV59252.1"/>
    <property type="molecule type" value="Genomic_DNA"/>
</dbReference>
<proteinExistence type="predicted"/>
<accession>A0A4U6QGS1</accession>